<feature type="non-terminal residue" evidence="1">
    <location>
        <position position="1"/>
    </location>
</feature>
<organism evidence="1 2">
    <name type="scientific">Kipferlia bialata</name>
    <dbReference type="NCBI Taxonomy" id="797122"/>
    <lineage>
        <taxon>Eukaryota</taxon>
        <taxon>Metamonada</taxon>
        <taxon>Carpediemonas-like organisms</taxon>
        <taxon>Kipferlia</taxon>
    </lineage>
</organism>
<accession>A0A9K3DB54</accession>
<proteinExistence type="predicted"/>
<name>A0A9K3DB54_9EUKA</name>
<dbReference type="Proteomes" id="UP000265618">
    <property type="component" value="Unassembled WGS sequence"/>
</dbReference>
<keyword evidence="2" id="KW-1185">Reference proteome</keyword>
<comment type="caution">
    <text evidence="1">The sequence shown here is derived from an EMBL/GenBank/DDBJ whole genome shotgun (WGS) entry which is preliminary data.</text>
</comment>
<evidence type="ECO:0000313" key="2">
    <source>
        <dbReference type="Proteomes" id="UP000265618"/>
    </source>
</evidence>
<sequence length="103" mass="10615">ILASAVDAKPDAEAVNDVLRLKADAEKVAASLSAKADADMVVSVSDALANSSERADAMTQRMAILEKVVDAAAPISDVRALRADITDLTASLTSTDARTPGYV</sequence>
<gene>
    <name evidence="1" type="ORF">KIPB_014970</name>
</gene>
<protein>
    <submittedName>
        <fullName evidence="1">Uncharacterized protein</fullName>
    </submittedName>
</protein>
<dbReference type="AlphaFoldDB" id="A0A9K3DB54"/>
<reference evidence="1 2" key="1">
    <citation type="journal article" date="2018" name="PLoS ONE">
        <title>The draft genome of Kipferlia bialata reveals reductive genome evolution in fornicate parasites.</title>
        <authorList>
            <person name="Tanifuji G."/>
            <person name="Takabayashi S."/>
            <person name="Kume K."/>
            <person name="Takagi M."/>
            <person name="Nakayama T."/>
            <person name="Kamikawa R."/>
            <person name="Inagaki Y."/>
            <person name="Hashimoto T."/>
        </authorList>
    </citation>
    <scope>NUCLEOTIDE SEQUENCE [LARGE SCALE GENOMIC DNA]</scope>
    <source>
        <strain evidence="1">NY0173</strain>
    </source>
</reference>
<evidence type="ECO:0000313" key="1">
    <source>
        <dbReference type="EMBL" id="GIQ91627.1"/>
    </source>
</evidence>
<dbReference type="EMBL" id="BDIP01008051">
    <property type="protein sequence ID" value="GIQ91627.1"/>
    <property type="molecule type" value="Genomic_DNA"/>
</dbReference>